<keyword evidence="1" id="KW-0472">Membrane</keyword>
<reference evidence="2" key="2">
    <citation type="submission" date="2020-06" db="EMBL/GenBank/DDBJ databases">
        <authorList>
            <person name="Sheffer M."/>
        </authorList>
    </citation>
    <scope>NUCLEOTIDE SEQUENCE</scope>
</reference>
<keyword evidence="1" id="KW-0812">Transmembrane</keyword>
<feature type="transmembrane region" description="Helical" evidence="1">
    <location>
        <begin position="208"/>
        <end position="230"/>
    </location>
</feature>
<name>A0A8T0F703_ARGBR</name>
<organism evidence="2 3">
    <name type="scientific">Argiope bruennichi</name>
    <name type="common">Wasp spider</name>
    <name type="synonym">Aranea bruennichi</name>
    <dbReference type="NCBI Taxonomy" id="94029"/>
    <lineage>
        <taxon>Eukaryota</taxon>
        <taxon>Metazoa</taxon>
        <taxon>Ecdysozoa</taxon>
        <taxon>Arthropoda</taxon>
        <taxon>Chelicerata</taxon>
        <taxon>Arachnida</taxon>
        <taxon>Araneae</taxon>
        <taxon>Araneomorphae</taxon>
        <taxon>Entelegynae</taxon>
        <taxon>Araneoidea</taxon>
        <taxon>Araneidae</taxon>
        <taxon>Argiope</taxon>
    </lineage>
</organism>
<reference evidence="2" key="1">
    <citation type="journal article" date="2020" name="bioRxiv">
        <title>Chromosome-level reference genome of the European wasp spider Argiope bruennichi: a resource for studies on range expansion and evolutionary adaptation.</title>
        <authorList>
            <person name="Sheffer M.M."/>
            <person name="Hoppe A."/>
            <person name="Krehenwinkel H."/>
            <person name="Uhl G."/>
            <person name="Kuss A.W."/>
            <person name="Jensen L."/>
            <person name="Jensen C."/>
            <person name="Gillespie R.G."/>
            <person name="Hoff K.J."/>
            <person name="Prost S."/>
        </authorList>
    </citation>
    <scope>NUCLEOTIDE SEQUENCE</scope>
</reference>
<accession>A0A8T0F703</accession>
<sequence>MTCLERGSKMIPLHMKRIIMSVFISFLLYPTYFTLDDEDFHTFIAKTIMEDPWLSVSISEENAVTLTNAPSTTQTDAQTENYSSLDIETSTGESWSNEDSLDSSVGPFQKYSIIILQNNCSDIKEQHLNVQRINVFNNTYLKGAIEDCRNFVSVKVSGKKLTQEAITEIRRIFKNHIILKIFEDVGKHEKVPLDLSPNFSDFSEVKHYYYIIGGIIITFLILIIVNFAMCSRKNRKNQSMDLTEIPHLTLTTENFKMSIPRPSISTVHLNKNDDSAFSEYYQRGCSGNKKYSQDFQAFENIEFKSKQSYMNPDDNIKFDEWMPKKRQMHNHSQEKDLLGIDNSAFTVKVVKY</sequence>
<evidence type="ECO:0000313" key="2">
    <source>
        <dbReference type="EMBL" id="KAF8786025.1"/>
    </source>
</evidence>
<keyword evidence="3" id="KW-1185">Reference proteome</keyword>
<keyword evidence="1" id="KW-1133">Transmembrane helix</keyword>
<dbReference type="Proteomes" id="UP000807504">
    <property type="component" value="Unassembled WGS sequence"/>
</dbReference>
<evidence type="ECO:0000256" key="1">
    <source>
        <dbReference type="SAM" id="Phobius"/>
    </source>
</evidence>
<evidence type="ECO:0000313" key="3">
    <source>
        <dbReference type="Proteomes" id="UP000807504"/>
    </source>
</evidence>
<comment type="caution">
    <text evidence="2">The sequence shown here is derived from an EMBL/GenBank/DDBJ whole genome shotgun (WGS) entry which is preliminary data.</text>
</comment>
<protein>
    <submittedName>
        <fullName evidence="2">Uncharacterized protein</fullName>
    </submittedName>
</protein>
<dbReference type="AlphaFoldDB" id="A0A8T0F703"/>
<proteinExistence type="predicted"/>
<feature type="transmembrane region" description="Helical" evidence="1">
    <location>
        <begin position="18"/>
        <end position="35"/>
    </location>
</feature>
<dbReference type="EMBL" id="JABXBU010000030">
    <property type="protein sequence ID" value="KAF8786025.1"/>
    <property type="molecule type" value="Genomic_DNA"/>
</dbReference>
<gene>
    <name evidence="2" type="ORF">HNY73_011502</name>
</gene>